<gene>
    <name evidence="2" type="primary">vanXY</name>
    <name evidence="2" type="ORF">DOK76_00955</name>
</gene>
<dbReference type="InterPro" id="IPR058233">
    <property type="entry name" value="VanXY"/>
</dbReference>
<dbReference type="RefSeq" id="WP_206964292.1">
    <property type="nucleotide sequence ID" value="NZ_JAFLVX010000004.1"/>
</dbReference>
<dbReference type="PANTHER" id="PTHR34385:SF1">
    <property type="entry name" value="PEPTIDOGLYCAN L-ALANYL-D-GLUTAMATE ENDOPEPTIDASE CWLK"/>
    <property type="match status" value="1"/>
</dbReference>
<evidence type="ECO:0000259" key="1">
    <source>
        <dbReference type="Pfam" id="PF02557"/>
    </source>
</evidence>
<organism evidence="2 3">
    <name type="scientific">Candidatus Vagococcus giribetii</name>
    <dbReference type="NCBI Taxonomy" id="2230876"/>
    <lineage>
        <taxon>Bacteria</taxon>
        <taxon>Bacillati</taxon>
        <taxon>Bacillota</taxon>
        <taxon>Bacilli</taxon>
        <taxon>Lactobacillales</taxon>
        <taxon>Enterococcaceae</taxon>
        <taxon>Vagococcus</taxon>
    </lineage>
</organism>
<dbReference type="SUPFAM" id="SSF55166">
    <property type="entry name" value="Hedgehog/DD-peptidase"/>
    <property type="match status" value="1"/>
</dbReference>
<dbReference type="NCBIfam" id="NF000380">
    <property type="entry name" value="vanXY"/>
    <property type="match status" value="1"/>
</dbReference>
<dbReference type="InterPro" id="IPR052179">
    <property type="entry name" value="DD-CPase-like"/>
</dbReference>
<keyword evidence="3" id="KW-1185">Reference proteome</keyword>
<comment type="caution">
    <text evidence="2">The sequence shown here is derived from an EMBL/GenBank/DDBJ whole genome shotgun (WGS) entry which is preliminary data.</text>
</comment>
<dbReference type="Proteomes" id="UP000664857">
    <property type="component" value="Unassembled WGS sequence"/>
</dbReference>
<sequence>MNTHYLRLVNKDNPIKEIDRQMRLAQAPFTTEEMYLESTVAEQLDRLIRSCELEHEIVVMDGFRTFEKQQEIWDETLKEKGELFTKKYVAKPGCSEHELGLAVDLGLANLTNDYIRPSFAEGVVVAKFLKEMSRFGFILRYPKGKERVTHISYEPWHFRYVGWPHSDIIMSQGWALEEYISFLEDTRGQLYGG</sequence>
<protein>
    <submittedName>
        <fullName evidence="2">D,D-carboxypeptidase/D,D-dipeptidase VanXY</fullName>
    </submittedName>
</protein>
<dbReference type="InterPro" id="IPR009045">
    <property type="entry name" value="Zn_M74/Hedgehog-like"/>
</dbReference>
<name>A0ABS3HPQ4_9ENTE</name>
<dbReference type="Pfam" id="PF02557">
    <property type="entry name" value="VanY"/>
    <property type="match status" value="1"/>
</dbReference>
<dbReference type="PANTHER" id="PTHR34385">
    <property type="entry name" value="D-ALANYL-D-ALANINE CARBOXYPEPTIDASE"/>
    <property type="match status" value="1"/>
</dbReference>
<dbReference type="Gene3D" id="3.30.1380.10">
    <property type="match status" value="1"/>
</dbReference>
<accession>A0ABS3HPQ4</accession>
<evidence type="ECO:0000313" key="2">
    <source>
        <dbReference type="EMBL" id="MBO0475616.1"/>
    </source>
</evidence>
<feature type="domain" description="D-alanyl-D-alanine carboxypeptidase-like core" evidence="1">
    <location>
        <begin position="34"/>
        <end position="162"/>
    </location>
</feature>
<evidence type="ECO:0000313" key="3">
    <source>
        <dbReference type="Proteomes" id="UP000664857"/>
    </source>
</evidence>
<dbReference type="EMBL" id="JAFLVX010000004">
    <property type="protein sequence ID" value="MBO0475616.1"/>
    <property type="molecule type" value="Genomic_DNA"/>
</dbReference>
<dbReference type="InterPro" id="IPR003709">
    <property type="entry name" value="VanY-like_core_dom"/>
</dbReference>
<reference evidence="2 3" key="1">
    <citation type="submission" date="2021-03" db="EMBL/GenBank/DDBJ databases">
        <title>Enterococcal diversity collection.</title>
        <authorList>
            <person name="Gilmore M.S."/>
            <person name="Schwartzman J."/>
            <person name="Van Tyne D."/>
            <person name="Martin M."/>
            <person name="Earl A.M."/>
            <person name="Manson A.L."/>
            <person name="Straub T."/>
            <person name="Salamzade R."/>
            <person name="Saavedra J."/>
            <person name="Lebreton F."/>
            <person name="Prichula J."/>
            <person name="Schaufler K."/>
            <person name="Gaca A."/>
            <person name="Sgardioli B."/>
            <person name="Wagenaar J."/>
            <person name="Strong T."/>
        </authorList>
    </citation>
    <scope>NUCLEOTIDE SEQUENCE [LARGE SCALE GENOMIC DNA]</scope>
    <source>
        <strain evidence="2 3">DIV0080</strain>
    </source>
</reference>
<proteinExistence type="predicted"/>